<gene>
    <name evidence="2" type="ORF">NMU03_16895</name>
</gene>
<dbReference type="RefSeq" id="WP_290140164.1">
    <property type="nucleotide sequence ID" value="NZ_CP101620.1"/>
</dbReference>
<sequence>MTHLSLEHVVLTSEYIWTLVHRLKQEKGKDIWICSGQHFITPLIQANMIDEYHISMIPTLIGKGIRLFEDFDQEKDYH</sequence>
<evidence type="ECO:0000313" key="3">
    <source>
        <dbReference type="Proteomes" id="UP001060112"/>
    </source>
</evidence>
<organism evidence="2 3">
    <name type="scientific">Allocoprobacillus halotolerans</name>
    <dbReference type="NCBI Taxonomy" id="2944914"/>
    <lineage>
        <taxon>Bacteria</taxon>
        <taxon>Bacillati</taxon>
        <taxon>Bacillota</taxon>
        <taxon>Erysipelotrichia</taxon>
        <taxon>Erysipelotrichales</taxon>
        <taxon>Erysipelotrichaceae</taxon>
        <taxon>Allocoprobacillus</taxon>
    </lineage>
</organism>
<dbReference type="InterPro" id="IPR024072">
    <property type="entry name" value="DHFR-like_dom_sf"/>
</dbReference>
<evidence type="ECO:0000259" key="1">
    <source>
        <dbReference type="Pfam" id="PF01872"/>
    </source>
</evidence>
<evidence type="ECO:0000313" key="2">
    <source>
        <dbReference type="EMBL" id="UTY39204.1"/>
    </source>
</evidence>
<dbReference type="Pfam" id="PF01872">
    <property type="entry name" value="RibD_C"/>
    <property type="match status" value="1"/>
</dbReference>
<dbReference type="Gene3D" id="3.40.430.10">
    <property type="entry name" value="Dihydrofolate Reductase, subunit A"/>
    <property type="match status" value="1"/>
</dbReference>
<dbReference type="InterPro" id="IPR002734">
    <property type="entry name" value="RibDG_C"/>
</dbReference>
<name>A0ABY5I1K7_9FIRM</name>
<reference evidence="2" key="1">
    <citation type="submission" date="2022-07" db="EMBL/GenBank/DDBJ databases">
        <title>Faecal culturing of patients with breast cancer.</title>
        <authorList>
            <person name="Teng N.M.Y."/>
            <person name="Kiu R."/>
            <person name="Evans R."/>
            <person name="Baker D.J."/>
            <person name="Zenner C."/>
            <person name="Robinson S.D."/>
            <person name="Hall L.J."/>
        </authorList>
    </citation>
    <scope>NUCLEOTIDE SEQUENCE</scope>
    <source>
        <strain evidence="2">LH1062</strain>
    </source>
</reference>
<dbReference type="Proteomes" id="UP001060112">
    <property type="component" value="Chromosome"/>
</dbReference>
<proteinExistence type="predicted"/>
<keyword evidence="3" id="KW-1185">Reference proteome</keyword>
<dbReference type="EMBL" id="CP101620">
    <property type="protein sequence ID" value="UTY39204.1"/>
    <property type="molecule type" value="Genomic_DNA"/>
</dbReference>
<dbReference type="SUPFAM" id="SSF53597">
    <property type="entry name" value="Dihydrofolate reductase-like"/>
    <property type="match status" value="1"/>
</dbReference>
<accession>A0ABY5I1K7</accession>
<protein>
    <submittedName>
        <fullName evidence="2">Dihydrofolate reductase family protein</fullName>
    </submittedName>
</protein>
<feature type="domain" description="Bacterial bifunctional deaminase-reductase C-terminal" evidence="1">
    <location>
        <begin position="18"/>
        <end position="72"/>
    </location>
</feature>